<keyword evidence="5" id="KW-1185">Reference proteome</keyword>
<evidence type="ECO:0000256" key="2">
    <source>
        <dbReference type="SAM" id="SignalP"/>
    </source>
</evidence>
<organism evidence="4 5">
    <name type="scientific">Siphonobacter curvatus</name>
    <dbReference type="NCBI Taxonomy" id="2094562"/>
    <lineage>
        <taxon>Bacteria</taxon>
        <taxon>Pseudomonadati</taxon>
        <taxon>Bacteroidota</taxon>
        <taxon>Cytophagia</taxon>
        <taxon>Cytophagales</taxon>
        <taxon>Cytophagaceae</taxon>
        <taxon>Siphonobacter</taxon>
    </lineage>
</organism>
<evidence type="ECO:0000259" key="3">
    <source>
        <dbReference type="Pfam" id="PF03629"/>
    </source>
</evidence>
<feature type="signal peptide" evidence="2">
    <location>
        <begin position="1"/>
        <end position="24"/>
    </location>
</feature>
<dbReference type="NCBIfam" id="TIGR04183">
    <property type="entry name" value="Por_Secre_tail"/>
    <property type="match status" value="1"/>
</dbReference>
<keyword evidence="2" id="KW-0732">Signal</keyword>
<dbReference type="Pfam" id="PF03629">
    <property type="entry name" value="SASA"/>
    <property type="match status" value="1"/>
</dbReference>
<name>A0A2S7IP46_9BACT</name>
<sequence length="1146" mass="121125">MTLNSIFKYCLFLSCLAFSTSAFSQLKITFPVERIVFQRNNANSANVTVAGSFTNNADRIEARFVARNGGNTTNWTPVSSGSGNFQGTVSVSGGWYNVEVRAMAGGNVLESTTLERVGVGEVFVIAGQSNAQGREDQTDIPEPQDERINVVTNFSGNLTNQDPTSAFPKFEKMTAHVKYAPYGYTAWHWGYLGDLIAARYNVPVLFVNSAYSATSIKNWYESANGWPTKNPFTPDNLPMGLPYANLKISLQYYGNLTGVRGVLWHQGEYDGKADTSPDEYSTHLKTVIDKSRSDFGGKNISWMIARASLYVDNGNITKTNARTIQGQNLTVQRVSNCFYGPETDNIQNPRDPRDPAHFYGSENHKKHAQAWFESIVSSNFLSSSQPQSAADMLQVTFACRAKNQFNLGIAGRSGQYWISSDGSNQTAGSIVGQSGKTYYARVKDGSGNSAFAPPFIVPNDIGTPSVVANSTTFCVGSQVTLTANGGGTNFVWSNGQTGKSITVKQSGAYSVRINDGSGCESPTSAAVQITQTEPGPGPTLTSSTKVICPGSTVTLSAPAGKNYVWSTGETGTSISVKTAGSYTAKEKDPATGCESLSSSALALTMGTTPTAPTIATSDKIKDICPGTEVTLAASNGMNYRWNTGQANTASLKVTQGGSYTAQTVDNDGCVSPTSNAIIVSYSPKPDKPNIAASGATAFCDGKNVTLTASQGNSYVWSNQSDSRAITVSESGEFTVYTVNANGCRSDASDKVVVTVYPLPTKPTVVAQGPTAICSGAAVTLASSVTAASYQWSNGASGASIQTTQAGTYSVTVKDAFGCGSASSDPITVTVNPRPEKPTITVVGSTTFCEDKSVTLQAVSSEAGVVWNTGETAQSLVISKAGSFSVQAKNTFNCLSATSDAVTTSVRPLPAAPTITASGALEFCEGGRVTLTSNNNSLKHTWIGTSDAGNRVTVQESGNYTAQVTDNIGCTSPVSNVLTVKVNPLPTEPTITKVGTYKLQAGGTGKNFYWRRGTDSLATDEAVIKATASGTYSVRSELVYTLSSGRTLSCYSAKNSTLNFVLDPLSQDISIYPNPSPNGRVTLETLKGLKNVTVRLFTPTGHQILEKKIGSLDDTQTIEIQDNSGLLILVIDADGFHTSRRIMVSGN</sequence>
<reference evidence="5" key="1">
    <citation type="submission" date="2018-02" db="EMBL/GenBank/DDBJ databases">
        <title>Genome sequencing of Solimonas sp. HR-BB.</title>
        <authorList>
            <person name="Lee Y."/>
            <person name="Jeon C.O."/>
        </authorList>
    </citation>
    <scope>NUCLEOTIDE SEQUENCE [LARGE SCALE GENOMIC DNA]</scope>
    <source>
        <strain evidence="5">HR-U</strain>
    </source>
</reference>
<keyword evidence="1" id="KW-0378">Hydrolase</keyword>
<dbReference type="SUPFAM" id="SSF52266">
    <property type="entry name" value="SGNH hydrolase"/>
    <property type="match status" value="1"/>
</dbReference>
<evidence type="ECO:0000313" key="4">
    <source>
        <dbReference type="EMBL" id="PQA59504.1"/>
    </source>
</evidence>
<comment type="caution">
    <text evidence="4">The sequence shown here is derived from an EMBL/GenBank/DDBJ whole genome shotgun (WGS) entry which is preliminary data.</text>
</comment>
<evidence type="ECO:0000313" key="5">
    <source>
        <dbReference type="Proteomes" id="UP000239590"/>
    </source>
</evidence>
<evidence type="ECO:0000256" key="1">
    <source>
        <dbReference type="ARBA" id="ARBA00022801"/>
    </source>
</evidence>
<feature type="domain" description="Sialate O-acetylesterase" evidence="3">
    <location>
        <begin position="121"/>
        <end position="319"/>
    </location>
</feature>
<gene>
    <name evidence="4" type="ORF">C5O19_07610</name>
</gene>
<dbReference type="AlphaFoldDB" id="A0A2S7IP46"/>
<dbReference type="InterPro" id="IPR026444">
    <property type="entry name" value="Secre_tail"/>
</dbReference>
<dbReference type="GO" id="GO:0016788">
    <property type="term" value="F:hydrolase activity, acting on ester bonds"/>
    <property type="evidence" value="ECO:0007669"/>
    <property type="project" value="UniProtKB-ARBA"/>
</dbReference>
<dbReference type="Gene3D" id="3.40.50.1110">
    <property type="entry name" value="SGNH hydrolase"/>
    <property type="match status" value="1"/>
</dbReference>
<dbReference type="InterPro" id="IPR005181">
    <property type="entry name" value="SASA"/>
</dbReference>
<protein>
    <recommendedName>
        <fullName evidence="3">Sialate O-acetylesterase domain-containing protein</fullName>
    </recommendedName>
</protein>
<accession>A0A2S7IP46</accession>
<proteinExistence type="predicted"/>
<dbReference type="Proteomes" id="UP000239590">
    <property type="component" value="Unassembled WGS sequence"/>
</dbReference>
<dbReference type="InterPro" id="IPR036514">
    <property type="entry name" value="SGNH_hydro_sf"/>
</dbReference>
<dbReference type="OrthoDB" id="1488710at2"/>
<dbReference type="EMBL" id="PTRA01000001">
    <property type="protein sequence ID" value="PQA59504.1"/>
    <property type="molecule type" value="Genomic_DNA"/>
</dbReference>
<feature type="chain" id="PRO_5015393117" description="Sialate O-acetylesterase domain-containing protein" evidence="2">
    <location>
        <begin position="25"/>
        <end position="1146"/>
    </location>
</feature>